<reference evidence="2 3" key="1">
    <citation type="journal article" date="2021" name="Res Sq">
        <title>Streptomyces Pimoensis sp. nov., Isolated From the Taklimakan Desert in Xinjiang, China.</title>
        <authorList>
            <person name="Zhang P."/>
            <person name="Luo X."/>
            <person name="Luo X."/>
            <person name="Liu Z."/>
            <person name="Xia Z."/>
            <person name="Wan C."/>
            <person name="zhang L."/>
        </authorList>
    </citation>
    <scope>NUCLEOTIDE SEQUENCE [LARGE SCALE GENOMIC DNA]</scope>
    <source>
        <strain evidence="2 3">TRM75549</strain>
    </source>
</reference>
<feature type="transmembrane region" description="Helical" evidence="1">
    <location>
        <begin position="20"/>
        <end position="41"/>
    </location>
</feature>
<evidence type="ECO:0000313" key="3">
    <source>
        <dbReference type="Proteomes" id="UP001567537"/>
    </source>
</evidence>
<name>A0ABV4IRZ8_9ACTN</name>
<dbReference type="EMBL" id="JAHWZY010000001">
    <property type="protein sequence ID" value="MEZ3177441.1"/>
    <property type="molecule type" value="Genomic_DNA"/>
</dbReference>
<keyword evidence="1" id="KW-1133">Transmembrane helix</keyword>
<evidence type="ECO:0000256" key="1">
    <source>
        <dbReference type="SAM" id="Phobius"/>
    </source>
</evidence>
<keyword evidence="1" id="KW-0812">Transmembrane</keyword>
<gene>
    <name evidence="2" type="ORF">KYY02_01550</name>
</gene>
<protein>
    <submittedName>
        <fullName evidence="2">Uncharacterized protein</fullName>
    </submittedName>
</protein>
<evidence type="ECO:0000313" key="2">
    <source>
        <dbReference type="EMBL" id="MEZ3177441.1"/>
    </source>
</evidence>
<sequence>MPVPVLPLAFPGAGVDLPVWGDAFLVVAAVLTVVFALVRLLRRRRR</sequence>
<keyword evidence="1" id="KW-0472">Membrane</keyword>
<dbReference type="RefSeq" id="WP_371235529.1">
    <property type="nucleotide sequence ID" value="NZ_JAHWZY010000001.1"/>
</dbReference>
<proteinExistence type="predicted"/>
<organism evidence="2 3">
    <name type="scientific">Streptomyces pimonensis</name>
    <dbReference type="NCBI Taxonomy" id="2860288"/>
    <lineage>
        <taxon>Bacteria</taxon>
        <taxon>Bacillati</taxon>
        <taxon>Actinomycetota</taxon>
        <taxon>Actinomycetes</taxon>
        <taxon>Kitasatosporales</taxon>
        <taxon>Streptomycetaceae</taxon>
        <taxon>Streptomyces</taxon>
    </lineage>
</organism>
<accession>A0ABV4IRZ8</accession>
<keyword evidence="3" id="KW-1185">Reference proteome</keyword>
<dbReference type="Proteomes" id="UP001567537">
    <property type="component" value="Unassembled WGS sequence"/>
</dbReference>
<comment type="caution">
    <text evidence="2">The sequence shown here is derived from an EMBL/GenBank/DDBJ whole genome shotgun (WGS) entry which is preliminary data.</text>
</comment>